<accession>A0AAE8BPX7</accession>
<keyword evidence="2" id="KW-1185">Reference proteome</keyword>
<evidence type="ECO:0000313" key="2">
    <source>
        <dbReference type="Proteomes" id="UP000828678"/>
    </source>
</evidence>
<organism evidence="1 2">
    <name type="scientific">Erwinia phage AH03</name>
    <dbReference type="NCBI Taxonomy" id="2869568"/>
    <lineage>
        <taxon>Viruses</taxon>
        <taxon>Duplodnaviria</taxon>
        <taxon>Heunggongvirae</taxon>
        <taxon>Uroviricota</taxon>
        <taxon>Caudoviricetes</taxon>
        <taxon>Ahotrevirus</taxon>
        <taxon>Ahotrevirus AH03</taxon>
    </lineage>
</organism>
<protein>
    <submittedName>
        <fullName evidence="1">Uncharacterized protein</fullName>
    </submittedName>
</protein>
<dbReference type="InterPro" id="IPR025153">
    <property type="entry name" value="Ead_Ea22"/>
</dbReference>
<proteinExistence type="predicted"/>
<evidence type="ECO:0000313" key="1">
    <source>
        <dbReference type="EMBL" id="QZA70424.1"/>
    </source>
</evidence>
<dbReference type="Pfam" id="PF13935">
    <property type="entry name" value="Ead_Ea22"/>
    <property type="match status" value="1"/>
</dbReference>
<dbReference type="EMBL" id="MZ501266">
    <property type="protein sequence ID" value="QZA70424.1"/>
    <property type="molecule type" value="Genomic_DNA"/>
</dbReference>
<reference evidence="1" key="1">
    <citation type="submission" date="2021-07" db="EMBL/GenBank/DDBJ databases">
        <authorList>
            <person name="Roth S.J."/>
            <person name="Krukonis G.P."/>
            <person name="Delesalle V.A."/>
        </authorList>
    </citation>
    <scope>NUCLEOTIDE SEQUENCE</scope>
</reference>
<gene>
    <name evidence="1" type="primary">7</name>
    <name evidence="1" type="ORF">AH03_7</name>
</gene>
<dbReference type="Proteomes" id="UP000828678">
    <property type="component" value="Segment"/>
</dbReference>
<name>A0AAE8BPX7_9CAUD</name>
<sequence length="276" mass="30269">MSDLNKLKELAGKATPGPWARASDWERAAVYSTSKDAYPEGKRVVCSGNQNNHGRYNAESWSGSDWNDAAFIAAANPATVIGLIDRLEDAEAELARREEAAGEPVAYSWKGYRGMNLTRTRPESWKQPEDIVPLYAAQQSPGEPLVDLYENLTSSKPVLFAAIIALTKKGFSTKEAKDFIDAFVRDRALTAAQPSALPPQKDSLSEPAGDRWSFAMGYNQAIADAKALGCKAINRPNFRAHHQFDGMGMHGRILLEHRDTLWTAAILEAGFTVQGE</sequence>